<organism evidence="6 7">
    <name type="scientific">Dendrobium thyrsiflorum</name>
    <name type="common">Pinecone-like raceme dendrobium</name>
    <name type="synonym">Orchid</name>
    <dbReference type="NCBI Taxonomy" id="117978"/>
    <lineage>
        <taxon>Eukaryota</taxon>
        <taxon>Viridiplantae</taxon>
        <taxon>Streptophyta</taxon>
        <taxon>Embryophyta</taxon>
        <taxon>Tracheophyta</taxon>
        <taxon>Spermatophyta</taxon>
        <taxon>Magnoliopsida</taxon>
        <taxon>Liliopsida</taxon>
        <taxon>Asparagales</taxon>
        <taxon>Orchidaceae</taxon>
        <taxon>Epidendroideae</taxon>
        <taxon>Malaxideae</taxon>
        <taxon>Dendrobiinae</taxon>
        <taxon>Dendrobium</taxon>
    </lineage>
</organism>
<evidence type="ECO:0000256" key="3">
    <source>
        <dbReference type="PROSITE-ProRule" id="PRU00708"/>
    </source>
</evidence>
<dbReference type="Pfam" id="PF20430">
    <property type="entry name" value="Eplus_motif"/>
    <property type="match status" value="1"/>
</dbReference>
<dbReference type="Gene3D" id="1.25.40.10">
    <property type="entry name" value="Tetratricopeptide repeat domain"/>
    <property type="match status" value="4"/>
</dbReference>
<dbReference type="InterPro" id="IPR002885">
    <property type="entry name" value="PPR_rpt"/>
</dbReference>
<dbReference type="PROSITE" id="PS51375">
    <property type="entry name" value="PPR"/>
    <property type="match status" value="4"/>
</dbReference>
<dbReference type="PANTHER" id="PTHR47926">
    <property type="entry name" value="PENTATRICOPEPTIDE REPEAT-CONTAINING PROTEIN"/>
    <property type="match status" value="1"/>
</dbReference>
<evidence type="ECO:0000256" key="2">
    <source>
        <dbReference type="ARBA" id="ARBA00022737"/>
    </source>
</evidence>
<dbReference type="GO" id="GO:0003729">
    <property type="term" value="F:mRNA binding"/>
    <property type="evidence" value="ECO:0007669"/>
    <property type="project" value="UniProtKB-ARBA"/>
</dbReference>
<feature type="repeat" description="PPR" evidence="3">
    <location>
        <begin position="596"/>
        <end position="630"/>
    </location>
</feature>
<evidence type="ECO:0000256" key="4">
    <source>
        <dbReference type="SAM" id="MobiDB-lite"/>
    </source>
</evidence>
<evidence type="ECO:0000313" key="7">
    <source>
        <dbReference type="Proteomes" id="UP001552299"/>
    </source>
</evidence>
<gene>
    <name evidence="6" type="ORF">M5K25_010112</name>
</gene>
<feature type="repeat" description="PPR" evidence="3">
    <location>
        <begin position="400"/>
        <end position="430"/>
    </location>
</feature>
<dbReference type="InterPro" id="IPR011990">
    <property type="entry name" value="TPR-like_helical_dom_sf"/>
</dbReference>
<dbReference type="SUPFAM" id="SSF48452">
    <property type="entry name" value="TPR-like"/>
    <property type="match status" value="1"/>
</dbReference>
<feature type="repeat" description="PPR" evidence="3">
    <location>
        <begin position="493"/>
        <end position="527"/>
    </location>
</feature>
<dbReference type="InterPro" id="IPR046849">
    <property type="entry name" value="E2_motif"/>
</dbReference>
<dbReference type="Proteomes" id="UP001552299">
    <property type="component" value="Unassembled WGS sequence"/>
</dbReference>
<dbReference type="Pfam" id="PF13041">
    <property type="entry name" value="PPR_2"/>
    <property type="match status" value="2"/>
</dbReference>
<feature type="compositionally biased region" description="Low complexity" evidence="4">
    <location>
        <begin position="238"/>
        <end position="250"/>
    </location>
</feature>
<comment type="caution">
    <text evidence="6">The sequence shown here is derived from an EMBL/GenBank/DDBJ whole genome shotgun (WGS) entry which is preliminary data.</text>
</comment>
<feature type="region of interest" description="Disordered" evidence="4">
    <location>
        <begin position="235"/>
        <end position="254"/>
    </location>
</feature>
<proteinExistence type="inferred from homology"/>
<feature type="domain" description="DYW" evidence="5">
    <location>
        <begin position="811"/>
        <end position="903"/>
    </location>
</feature>
<dbReference type="NCBIfam" id="TIGR00756">
    <property type="entry name" value="PPR"/>
    <property type="match status" value="6"/>
</dbReference>
<accession>A0ABD0UZT9</accession>
<name>A0ABD0UZT9_DENTH</name>
<dbReference type="AlphaFoldDB" id="A0ABD0UZT9"/>
<dbReference type="InterPro" id="IPR046960">
    <property type="entry name" value="PPR_At4g14850-like_plant"/>
</dbReference>
<sequence length="903" mass="100447">MGLMSLLQQRSAPQDEKRQILGVYGLQTDSWIGVSWSGRLLRGGCHACWPLSKRLGCLQRRPKSARKYGGFPRLINNEPLLSVIEQLPSTKCPCLSALVRKTITVDKITESKGAMDGNQNSFKFLLPCKVNMLNVFIDSDNSNSKVLKSSLLTKNLVTKMNIRKEQPRKKLSGCHFVSTTMIVRPGLVVDFLIANQNAKRMLKHLRVKVGNLEYKIVGLSDLPCDQQITGIPFSGKFSSSSSSSSPSTPSLAALPRRPNINATILLLKHSSKLNMNQLLQLQTLLITDPPPPSFLDPNLAAVKLISATAARSNPRHAALIFSVLPDPNLVAWNSLLKALADNHLYSLTLSHFNSLLLLRPHLLPDEFTFTSILKSCAALISVADGEASHAFIISHGIGSNLFVANSLVDMYFKFGRVEDARKLFDEMTIKDVVSLNTVISGCSSHGDVKGARQLFDRMSERSLVTWSAMIAGHAKAGDTGAARNLFDEMPQRNVVCWNAMISGYAQNERFSDCLKLFRSMLLQSSSVQPNAATLVSVLSACAHLGALDLGKWIHRYIDRKCIELSLFLGNALADMYAKCGCIQEARKVFDGMREKDVISWSIIISGLAMFGHSDEAASAFHEMLQRGMVPNEITFMGILSACTHSGSVDAGLEYFRLMREEFFISPKVEHYGCMVDLLSRAGRLQEAESMITSMEVQPNVIIWGALLGGCRTYGDIERGEVVVRRILELDSEHSGSYVYLATVYASMGRLEEAAQCRLKMRKQKVTKTPGCSWIEVGYSVHEFFMGDRSHPQTNEIYAMIAELRKKLRLAGYVPIISVVSQSIDEEEKEDAVSMHSEKLALAFGLINLKKGEIIRIVKNLRVCNDCHDAFKVISRIEGRKIILRDRSRFHQFKEGFCSCKDYW</sequence>
<dbReference type="FunFam" id="1.25.40.10:FF:000690">
    <property type="entry name" value="Pentatricopeptide repeat-containing protein"/>
    <property type="match status" value="1"/>
</dbReference>
<dbReference type="FunFam" id="1.25.40.10:FF:000333">
    <property type="entry name" value="Pentatricopeptide repeat-containing protein"/>
    <property type="match status" value="1"/>
</dbReference>
<dbReference type="Pfam" id="PF14432">
    <property type="entry name" value="DYW_deaminase"/>
    <property type="match status" value="1"/>
</dbReference>
<evidence type="ECO:0000313" key="6">
    <source>
        <dbReference type="EMBL" id="KAL0918121.1"/>
    </source>
</evidence>
<dbReference type="InterPro" id="IPR046848">
    <property type="entry name" value="E_motif"/>
</dbReference>
<evidence type="ECO:0000259" key="5">
    <source>
        <dbReference type="Pfam" id="PF14432"/>
    </source>
</evidence>
<keyword evidence="2" id="KW-0677">Repeat</keyword>
<reference evidence="6 7" key="1">
    <citation type="journal article" date="2024" name="Plant Biotechnol. J.">
        <title>Dendrobium thyrsiflorum genome and its molecular insights into genes involved in important horticultural traits.</title>
        <authorList>
            <person name="Chen B."/>
            <person name="Wang J.Y."/>
            <person name="Zheng P.J."/>
            <person name="Li K.L."/>
            <person name="Liang Y.M."/>
            <person name="Chen X.F."/>
            <person name="Zhang C."/>
            <person name="Zhao X."/>
            <person name="He X."/>
            <person name="Zhang G.Q."/>
            <person name="Liu Z.J."/>
            <person name="Xu Q."/>
        </authorList>
    </citation>
    <scope>NUCLEOTIDE SEQUENCE [LARGE SCALE GENOMIC DNA]</scope>
    <source>
        <strain evidence="6">GZMU011</strain>
    </source>
</reference>
<evidence type="ECO:0000256" key="1">
    <source>
        <dbReference type="ARBA" id="ARBA00006643"/>
    </source>
</evidence>
<feature type="repeat" description="PPR" evidence="3">
    <location>
        <begin position="431"/>
        <end position="465"/>
    </location>
</feature>
<dbReference type="Pfam" id="PF20431">
    <property type="entry name" value="E_motif"/>
    <property type="match status" value="1"/>
</dbReference>
<dbReference type="EMBL" id="JANQDX010000009">
    <property type="protein sequence ID" value="KAL0918121.1"/>
    <property type="molecule type" value="Genomic_DNA"/>
</dbReference>
<protein>
    <recommendedName>
        <fullName evidence="5">DYW domain-containing protein</fullName>
    </recommendedName>
</protein>
<dbReference type="Pfam" id="PF01535">
    <property type="entry name" value="PPR"/>
    <property type="match status" value="3"/>
</dbReference>
<keyword evidence="7" id="KW-1185">Reference proteome</keyword>
<comment type="similarity">
    <text evidence="1">Belongs to the PPR family. PCMP-H subfamily.</text>
</comment>
<dbReference type="InterPro" id="IPR032867">
    <property type="entry name" value="DYW_dom"/>
</dbReference>
<dbReference type="PANTHER" id="PTHR47926:SF463">
    <property type="entry name" value="PENTATRICOPEPTIDE REPEAT-CONTAINING PROTEIN"/>
    <property type="match status" value="1"/>
</dbReference>